<comment type="caution">
    <text evidence="2">The sequence shown here is derived from an EMBL/GenBank/DDBJ whole genome shotgun (WGS) entry which is preliminary data.</text>
</comment>
<dbReference type="RefSeq" id="WP_289606749.1">
    <property type="nucleotide sequence ID" value="NZ_JAUDCG010000004.1"/>
</dbReference>
<evidence type="ECO:0000313" key="3">
    <source>
        <dbReference type="Proteomes" id="UP001529340"/>
    </source>
</evidence>
<proteinExistence type="predicted"/>
<gene>
    <name evidence="2" type="ORF">QUV96_01345</name>
</gene>
<keyword evidence="1" id="KW-0472">Membrane</keyword>
<organism evidence="2 3">
    <name type="scientific">Amedibacillus dolichus</name>
    <dbReference type="NCBI Taxonomy" id="31971"/>
    <lineage>
        <taxon>Bacteria</taxon>
        <taxon>Bacillati</taxon>
        <taxon>Bacillota</taxon>
        <taxon>Erysipelotrichia</taxon>
        <taxon>Erysipelotrichales</taxon>
        <taxon>Erysipelotrichaceae</taxon>
        <taxon>Amedibacillus</taxon>
    </lineage>
</organism>
<evidence type="ECO:0000313" key="2">
    <source>
        <dbReference type="EMBL" id="MDM8156278.1"/>
    </source>
</evidence>
<dbReference type="Proteomes" id="UP001529340">
    <property type="component" value="Unassembled WGS sequence"/>
</dbReference>
<reference evidence="2" key="2">
    <citation type="submission" date="2023-06" db="EMBL/GenBank/DDBJ databases">
        <authorList>
            <person name="Zeman M."/>
            <person name="Kubasova T."/>
            <person name="Jahodarova E."/>
            <person name="Nykrynova M."/>
            <person name="Rychlik I."/>
        </authorList>
    </citation>
    <scope>NUCLEOTIDE SEQUENCE</scope>
    <source>
        <strain evidence="2">ET39</strain>
    </source>
</reference>
<name>A0ABT7U9H1_9FIRM</name>
<reference evidence="2" key="1">
    <citation type="submission" date="2023-06" db="EMBL/GenBank/DDBJ databases">
        <title>Identification and characterization of horizontal gene transfer across gut microbiota members of farm animals based on homology search.</title>
        <authorList>
            <person name="Schwarzerova J."/>
            <person name="Nykrynova M."/>
            <person name="Jureckova K."/>
            <person name="Cejkova D."/>
            <person name="Rychlik I."/>
        </authorList>
    </citation>
    <scope>NUCLEOTIDE SEQUENCE</scope>
    <source>
        <strain evidence="2">ET39</strain>
    </source>
</reference>
<keyword evidence="1" id="KW-1133">Transmembrane helix</keyword>
<protein>
    <submittedName>
        <fullName evidence="2">Uncharacterized protein</fullName>
    </submittedName>
</protein>
<accession>A0ABT7U9H1</accession>
<sequence>MDLQTIGIALVVICVIFFLFTEYEKRATFRKLHSLLARGEYGEYLTMLDSFLVKYLYPKYNRLYMKLNGYMFIEDHEEIGRLFDEMLAMRVTKKQRKDLVLKAFNYYVERSDGKRAKALIEEIDTWEDDENQKKESHRIYDIFILKKYSYIDEMEERLKEASGLDKGFLEYLLALQYDNKGDEKKSAMYLEASKKDMITSVEEARKAADAKEKKKN</sequence>
<dbReference type="EMBL" id="JAUDCG010000004">
    <property type="protein sequence ID" value="MDM8156278.1"/>
    <property type="molecule type" value="Genomic_DNA"/>
</dbReference>
<evidence type="ECO:0000256" key="1">
    <source>
        <dbReference type="SAM" id="Phobius"/>
    </source>
</evidence>
<feature type="transmembrane region" description="Helical" evidence="1">
    <location>
        <begin position="6"/>
        <end position="23"/>
    </location>
</feature>
<keyword evidence="3" id="KW-1185">Reference proteome</keyword>
<keyword evidence="1" id="KW-0812">Transmembrane</keyword>